<dbReference type="SUPFAM" id="SSF46894">
    <property type="entry name" value="C-terminal effector domain of the bipartite response regulators"/>
    <property type="match status" value="1"/>
</dbReference>
<dbReference type="RefSeq" id="WP_198642396.1">
    <property type="nucleotide sequence ID" value="NZ_JAEHSL010000014.1"/>
</dbReference>
<keyword evidence="2" id="KW-1185">Reference proteome</keyword>
<comment type="caution">
    <text evidence="1">The sequence shown here is derived from an EMBL/GenBank/DDBJ whole genome shotgun (WGS) entry which is preliminary data.</text>
</comment>
<dbReference type="EMBL" id="JAEHSL010000014">
    <property type="protein sequence ID" value="MBI6182050.1"/>
    <property type="molecule type" value="Genomic_DNA"/>
</dbReference>
<reference evidence="1 2" key="1">
    <citation type="submission" date="2020-12" db="EMBL/GenBank/DDBJ databases">
        <title>Enhanced detection system for hospital associated transmission using whole genome sequencing surveillance.</title>
        <authorList>
            <person name="Harrison L.H."/>
            <person name="Van Tyne D."/>
            <person name="Marsh J.W."/>
            <person name="Griffith M.P."/>
            <person name="Snyder D.J."/>
            <person name="Cooper V.S."/>
            <person name="Mustapha M."/>
        </authorList>
    </citation>
    <scope>NUCLEOTIDE SEQUENCE [LARGE SCALE GENOMIC DNA]</scope>
    <source>
        <strain evidence="1 2">SER00238</strain>
    </source>
</reference>
<organism evidence="1 2">
    <name type="scientific">Serratia proteamaculans</name>
    <dbReference type="NCBI Taxonomy" id="28151"/>
    <lineage>
        <taxon>Bacteria</taxon>
        <taxon>Pseudomonadati</taxon>
        <taxon>Pseudomonadota</taxon>
        <taxon>Gammaproteobacteria</taxon>
        <taxon>Enterobacterales</taxon>
        <taxon>Yersiniaceae</taxon>
        <taxon>Serratia</taxon>
    </lineage>
</organism>
<proteinExistence type="predicted"/>
<evidence type="ECO:0008006" key="3">
    <source>
        <dbReference type="Google" id="ProtNLM"/>
    </source>
</evidence>
<sequence>MLVYRLPEALGVALDGMMFLRHFLRCHTGRYGPRSQILLITDLPAFWLFATLRNLLGEEIDLNTITVLPARSSPVHVATAFASGGAGMQLAMLAARTPASQRCSLTAREAEVLHDLLYHGRSIAMQAKLKCTVTKTLYNQQRSAMKKLGVRTLCGVMRWRGDVR</sequence>
<evidence type="ECO:0000313" key="1">
    <source>
        <dbReference type="EMBL" id="MBI6182050.1"/>
    </source>
</evidence>
<gene>
    <name evidence="1" type="ORF">JEQ07_16810</name>
</gene>
<dbReference type="Gene3D" id="1.10.10.10">
    <property type="entry name" value="Winged helix-like DNA-binding domain superfamily/Winged helix DNA-binding domain"/>
    <property type="match status" value="1"/>
</dbReference>
<evidence type="ECO:0000313" key="2">
    <source>
        <dbReference type="Proteomes" id="UP000639004"/>
    </source>
</evidence>
<dbReference type="InterPro" id="IPR036388">
    <property type="entry name" value="WH-like_DNA-bd_sf"/>
</dbReference>
<dbReference type="Proteomes" id="UP000639004">
    <property type="component" value="Unassembled WGS sequence"/>
</dbReference>
<dbReference type="InterPro" id="IPR016032">
    <property type="entry name" value="Sig_transdc_resp-reg_C-effctor"/>
</dbReference>
<protein>
    <recommendedName>
        <fullName evidence="3">HTH luxR-type domain-containing protein</fullName>
    </recommendedName>
</protein>
<name>A0ABS0TUL2_SERPR</name>
<accession>A0ABS0TUL2</accession>